<name>A0A9P1C3J3_9DINO</name>
<comment type="caution">
    <text evidence="2">The sequence shown here is derived from an EMBL/GenBank/DDBJ whole genome shotgun (WGS) entry which is preliminary data.</text>
</comment>
<dbReference type="EMBL" id="CAMXCT020000802">
    <property type="protein sequence ID" value="CAL1136813.1"/>
    <property type="molecule type" value="Genomic_DNA"/>
</dbReference>
<dbReference type="EMBL" id="CAMXCT010000802">
    <property type="protein sequence ID" value="CAI3983438.1"/>
    <property type="molecule type" value="Genomic_DNA"/>
</dbReference>
<feature type="transmembrane region" description="Helical" evidence="1">
    <location>
        <begin position="75"/>
        <end position="94"/>
    </location>
</feature>
<keyword evidence="1" id="KW-1133">Transmembrane helix</keyword>
<gene>
    <name evidence="2" type="ORF">C1SCF055_LOCUS11051</name>
</gene>
<accession>A0A9P1C3J3</accession>
<reference evidence="3" key="2">
    <citation type="submission" date="2024-04" db="EMBL/GenBank/DDBJ databases">
        <authorList>
            <person name="Chen Y."/>
            <person name="Shah S."/>
            <person name="Dougan E. K."/>
            <person name="Thang M."/>
            <person name="Chan C."/>
        </authorList>
    </citation>
    <scope>NUCLEOTIDE SEQUENCE [LARGE SCALE GENOMIC DNA]</scope>
</reference>
<feature type="transmembrane region" description="Helical" evidence="1">
    <location>
        <begin position="6"/>
        <end position="24"/>
    </location>
</feature>
<feature type="transmembrane region" description="Helical" evidence="1">
    <location>
        <begin position="204"/>
        <end position="227"/>
    </location>
</feature>
<evidence type="ECO:0000313" key="2">
    <source>
        <dbReference type="EMBL" id="CAI3983438.1"/>
    </source>
</evidence>
<dbReference type="EMBL" id="CAMXCT030000802">
    <property type="protein sequence ID" value="CAL4770750.1"/>
    <property type="molecule type" value="Genomic_DNA"/>
</dbReference>
<feature type="transmembrane region" description="Helical" evidence="1">
    <location>
        <begin position="177"/>
        <end position="198"/>
    </location>
</feature>
<keyword evidence="1" id="KW-0472">Membrane</keyword>
<keyword evidence="1" id="KW-0812">Transmembrane</keyword>
<evidence type="ECO:0000256" key="1">
    <source>
        <dbReference type="SAM" id="Phobius"/>
    </source>
</evidence>
<evidence type="ECO:0000313" key="4">
    <source>
        <dbReference type="Proteomes" id="UP001152797"/>
    </source>
</evidence>
<keyword evidence="4" id="KW-1185">Reference proteome</keyword>
<protein>
    <recommendedName>
        <fullName evidence="5">PNPLA domain-containing protein</fullName>
    </recommendedName>
</protein>
<dbReference type="AlphaFoldDB" id="A0A9P1C3J3"/>
<feature type="transmembrane region" description="Helical" evidence="1">
    <location>
        <begin position="145"/>
        <end position="165"/>
    </location>
</feature>
<proteinExistence type="predicted"/>
<sequence length="426" mass="46856">MFVALVAHWCSFVLNVACVVFLLVRYELLLPLLNSLLGLWRKSRGWNCKDAVLETGPRIALNMHFVIQEKLLQKVRCVVTLFLAVTAFVSMRFLPQLPKLCLLACLWDTATVLISPRQPESKLNWKEDRHGIPYGLQEGIYSKHMVFTGGVSLACYVLGVVHFIYRRFGTEVFQDCDFAGASSGSWAALGALLATQGAGSVEALFHSGILSAVSLVYLFPFPFSLLLPGCQAVESFATSLAHQAKMKTPGAYAAITSKGKLLIWFFACSLRRESGSRCYRFAVRSGPDFESPSGLGAMIAATSVFPFLTSPRLCSNLQCLPAVMDGYFPGRGVSFLPVPDMIVPCVGRTLLFDISGGNRELYAGDKRVQVLDMKSWESFTAWDYTACSPHACKELFARGLRGAERHVSEIDRAVKEVFGLDPPSCS</sequence>
<organism evidence="2">
    <name type="scientific">Cladocopium goreaui</name>
    <dbReference type="NCBI Taxonomy" id="2562237"/>
    <lineage>
        <taxon>Eukaryota</taxon>
        <taxon>Sar</taxon>
        <taxon>Alveolata</taxon>
        <taxon>Dinophyceae</taxon>
        <taxon>Suessiales</taxon>
        <taxon>Symbiodiniaceae</taxon>
        <taxon>Cladocopium</taxon>
    </lineage>
</organism>
<evidence type="ECO:0000313" key="3">
    <source>
        <dbReference type="EMBL" id="CAL1136813.1"/>
    </source>
</evidence>
<evidence type="ECO:0008006" key="5">
    <source>
        <dbReference type="Google" id="ProtNLM"/>
    </source>
</evidence>
<reference evidence="2" key="1">
    <citation type="submission" date="2022-10" db="EMBL/GenBank/DDBJ databases">
        <authorList>
            <person name="Chen Y."/>
            <person name="Dougan E. K."/>
            <person name="Chan C."/>
            <person name="Rhodes N."/>
            <person name="Thang M."/>
        </authorList>
    </citation>
    <scope>NUCLEOTIDE SEQUENCE</scope>
</reference>
<dbReference type="Proteomes" id="UP001152797">
    <property type="component" value="Unassembled WGS sequence"/>
</dbReference>